<keyword evidence="2" id="KW-1185">Reference proteome</keyword>
<accession>A0A074TCZ7</accession>
<dbReference type="Proteomes" id="UP000027725">
    <property type="component" value="Unassembled WGS sequence"/>
</dbReference>
<dbReference type="RefSeq" id="WP_038066149.1">
    <property type="nucleotide sequence ID" value="NZ_FOVB01000002.1"/>
</dbReference>
<dbReference type="STRING" id="1185766.SAMN05216224_102723"/>
<name>A0A074TCZ7_9RHOB</name>
<dbReference type="OrthoDB" id="7874795at2"/>
<dbReference type="EMBL" id="JHEH01000012">
    <property type="protein sequence ID" value="KEP69656.1"/>
    <property type="molecule type" value="Genomic_DNA"/>
</dbReference>
<proteinExistence type="predicted"/>
<organism evidence="1 2">
    <name type="scientific">Thioclava dalianensis</name>
    <dbReference type="NCBI Taxonomy" id="1185766"/>
    <lineage>
        <taxon>Bacteria</taxon>
        <taxon>Pseudomonadati</taxon>
        <taxon>Pseudomonadota</taxon>
        <taxon>Alphaproteobacteria</taxon>
        <taxon>Rhodobacterales</taxon>
        <taxon>Paracoccaceae</taxon>
        <taxon>Thioclava</taxon>
    </lineage>
</organism>
<dbReference type="AlphaFoldDB" id="A0A074TCZ7"/>
<gene>
    <name evidence="1" type="ORF">DL1_03305</name>
</gene>
<evidence type="ECO:0000313" key="1">
    <source>
        <dbReference type="EMBL" id="KEP69656.1"/>
    </source>
</evidence>
<sequence>MNVTKPAPADKEVTKPALAEYEVTTAREIGGRHRKLGEILTLASPQAKYYLPPYGTGLAGPIAPKVSAKPATAKADDPADRSGA</sequence>
<comment type="caution">
    <text evidence="1">The sequence shown here is derived from an EMBL/GenBank/DDBJ whole genome shotgun (WGS) entry which is preliminary data.</text>
</comment>
<protein>
    <submittedName>
        <fullName evidence="1">Uncharacterized protein</fullName>
    </submittedName>
</protein>
<evidence type="ECO:0000313" key="2">
    <source>
        <dbReference type="Proteomes" id="UP000027725"/>
    </source>
</evidence>
<reference evidence="1 2" key="1">
    <citation type="submission" date="2014-03" db="EMBL/GenBank/DDBJ databases">
        <title>The draft genome sequence of Thioclava dalianensis DLFJ1-1.</title>
        <authorList>
            <person name="Lai Q."/>
            <person name="Shao Z."/>
        </authorList>
    </citation>
    <scope>NUCLEOTIDE SEQUENCE [LARGE SCALE GENOMIC DNA]</scope>
    <source>
        <strain evidence="1 2">DLFJ1-1</strain>
    </source>
</reference>